<evidence type="ECO:0000256" key="10">
    <source>
        <dbReference type="ARBA" id="ARBA00022915"/>
    </source>
</evidence>
<feature type="binding site" evidence="15">
    <location>
        <position position="315"/>
    </location>
    <ligand>
        <name>NADP(+)</name>
        <dbReference type="ChEBI" id="CHEBI:58349"/>
    </ligand>
</feature>
<evidence type="ECO:0000256" key="4">
    <source>
        <dbReference type="ARBA" id="ARBA00010584"/>
    </source>
</evidence>
<dbReference type="CDD" id="cd18131">
    <property type="entry name" value="ASADH_C_bac_euk_like"/>
    <property type="match status" value="1"/>
</dbReference>
<organism evidence="18 19">
    <name type="scientific">Halarsenatibacter silvermanii</name>
    <dbReference type="NCBI Taxonomy" id="321763"/>
    <lineage>
        <taxon>Bacteria</taxon>
        <taxon>Bacillati</taxon>
        <taxon>Bacillota</taxon>
        <taxon>Clostridia</taxon>
        <taxon>Halanaerobiales</taxon>
        <taxon>Halarsenatibacteraceae</taxon>
        <taxon>Halarsenatibacter</taxon>
    </lineage>
</organism>
<comment type="pathway">
    <text evidence="1 15">Amino-acid biosynthesis; L-methionine biosynthesis via de novo pathway; L-homoserine from L-aspartate: step 2/3.</text>
</comment>
<comment type="pathway">
    <text evidence="3 15">Amino-acid biosynthesis; L-threonine biosynthesis; L-threonine from L-aspartate: step 2/5.</text>
</comment>
<dbReference type="GO" id="GO:0004073">
    <property type="term" value="F:aspartate-semialdehyde dehydrogenase activity"/>
    <property type="evidence" value="ECO:0007669"/>
    <property type="project" value="UniProtKB-UniRule"/>
</dbReference>
<dbReference type="SUPFAM" id="SSF55347">
    <property type="entry name" value="Glyceraldehyde-3-phosphate dehydrogenase-like, C-terminal domain"/>
    <property type="match status" value="1"/>
</dbReference>
<keyword evidence="7 15" id="KW-0028">Amino-acid biosynthesis</keyword>
<dbReference type="GO" id="GO:0050661">
    <property type="term" value="F:NADP binding"/>
    <property type="evidence" value="ECO:0007669"/>
    <property type="project" value="UniProtKB-UniRule"/>
</dbReference>
<dbReference type="AlphaFoldDB" id="A0A1G9LKX1"/>
<dbReference type="InterPro" id="IPR012080">
    <property type="entry name" value="Asp_semialdehyde_DH"/>
</dbReference>
<evidence type="ECO:0000313" key="18">
    <source>
        <dbReference type="EMBL" id="SDL62649.1"/>
    </source>
</evidence>
<evidence type="ECO:0000256" key="13">
    <source>
        <dbReference type="ARBA" id="ARBA00023167"/>
    </source>
</evidence>
<feature type="domain" description="Semialdehyde dehydrogenase NAD-binding" evidence="17">
    <location>
        <begin position="4"/>
        <end position="120"/>
    </location>
</feature>
<gene>
    <name evidence="15" type="primary">asd</name>
    <name evidence="18" type="ORF">SAMN04488692_10697</name>
</gene>
<evidence type="ECO:0000256" key="9">
    <source>
        <dbReference type="ARBA" id="ARBA00022857"/>
    </source>
</evidence>
<feature type="binding site" evidence="15">
    <location>
        <position position="235"/>
    </location>
    <ligand>
        <name>substrate</name>
    </ligand>
</feature>
<keyword evidence="9 15" id="KW-0521">NADP</keyword>
<dbReference type="SUPFAM" id="SSF51735">
    <property type="entry name" value="NAD(P)-binding Rossmann-fold domains"/>
    <property type="match status" value="1"/>
</dbReference>
<feature type="binding site" evidence="15">
    <location>
        <position position="156"/>
    </location>
    <ligand>
        <name>substrate</name>
    </ligand>
</feature>
<feature type="binding site" evidence="15">
    <location>
        <begin position="159"/>
        <end position="160"/>
    </location>
    <ligand>
        <name>NADP(+)</name>
        <dbReference type="ChEBI" id="CHEBI:58349"/>
    </ligand>
</feature>
<dbReference type="Gene3D" id="3.30.360.10">
    <property type="entry name" value="Dihydrodipicolinate Reductase, domain 2"/>
    <property type="match status" value="1"/>
</dbReference>
<evidence type="ECO:0000256" key="5">
    <source>
        <dbReference type="ARBA" id="ARBA00011738"/>
    </source>
</evidence>
<feature type="binding site" evidence="15">
    <location>
        <begin position="39"/>
        <end position="40"/>
    </location>
    <ligand>
        <name>NADP(+)</name>
        <dbReference type="ChEBI" id="CHEBI:58349"/>
    </ligand>
</feature>
<keyword evidence="11 15" id="KW-0560">Oxidoreductase</keyword>
<dbReference type="InterPro" id="IPR005986">
    <property type="entry name" value="Asp_semialdehyde_DH_beta"/>
</dbReference>
<dbReference type="NCBIfam" id="TIGR01296">
    <property type="entry name" value="asd_B"/>
    <property type="match status" value="1"/>
</dbReference>
<comment type="subunit">
    <text evidence="5 15">Homodimer.</text>
</comment>
<feature type="binding site" evidence="15">
    <location>
        <begin position="11"/>
        <end position="14"/>
    </location>
    <ligand>
        <name>NADP(+)</name>
        <dbReference type="ChEBI" id="CHEBI:58349"/>
    </ligand>
</feature>
<dbReference type="Pfam" id="PF01118">
    <property type="entry name" value="Semialdhyde_dh"/>
    <property type="match status" value="1"/>
</dbReference>
<accession>A0A1G9LKX1</accession>
<evidence type="ECO:0000256" key="6">
    <source>
        <dbReference type="ARBA" id="ARBA00013120"/>
    </source>
</evidence>
<keyword evidence="19" id="KW-1185">Reference proteome</keyword>
<evidence type="ECO:0000256" key="3">
    <source>
        <dbReference type="ARBA" id="ARBA00005097"/>
    </source>
</evidence>
<evidence type="ECO:0000256" key="8">
    <source>
        <dbReference type="ARBA" id="ARBA00022697"/>
    </source>
</evidence>
<dbReference type="HAMAP" id="MF_02121">
    <property type="entry name" value="ASADH"/>
    <property type="match status" value="1"/>
</dbReference>
<dbReference type="GO" id="GO:0051287">
    <property type="term" value="F:NAD binding"/>
    <property type="evidence" value="ECO:0007669"/>
    <property type="project" value="InterPro"/>
</dbReference>
<dbReference type="STRING" id="321763.SAMN04488692_10697"/>
<dbReference type="UniPathway" id="UPA00050">
    <property type="reaction ID" value="UER00463"/>
</dbReference>
<evidence type="ECO:0000256" key="2">
    <source>
        <dbReference type="ARBA" id="ARBA00005076"/>
    </source>
</evidence>
<dbReference type="PANTHER" id="PTHR46278">
    <property type="entry name" value="DEHYDROGENASE, PUTATIVE-RELATED"/>
    <property type="match status" value="1"/>
</dbReference>
<dbReference type="EC" id="1.2.1.11" evidence="6 15"/>
<dbReference type="Pfam" id="PF02774">
    <property type="entry name" value="Semialdhyde_dhC"/>
    <property type="match status" value="1"/>
</dbReference>
<comment type="pathway">
    <text evidence="2 15">Amino-acid biosynthesis; L-lysine biosynthesis via DAP pathway; (S)-tetrahydrodipicolinate from L-aspartate: step 2/4.</text>
</comment>
<dbReference type="UniPathway" id="UPA00051">
    <property type="reaction ID" value="UER00464"/>
</dbReference>
<dbReference type="GO" id="GO:0046983">
    <property type="term" value="F:protein dimerization activity"/>
    <property type="evidence" value="ECO:0007669"/>
    <property type="project" value="InterPro"/>
</dbReference>
<dbReference type="PIRSF" id="PIRSF000148">
    <property type="entry name" value="ASA_dh"/>
    <property type="match status" value="1"/>
</dbReference>
<dbReference type="PANTHER" id="PTHR46278:SF2">
    <property type="entry name" value="ASPARTATE-SEMIALDEHYDE DEHYDROGENASE"/>
    <property type="match status" value="1"/>
</dbReference>
<dbReference type="CDD" id="cd02316">
    <property type="entry name" value="VcASADH2_like_N"/>
    <property type="match status" value="1"/>
</dbReference>
<dbReference type="OrthoDB" id="9805684at2"/>
<evidence type="ECO:0000256" key="12">
    <source>
        <dbReference type="ARBA" id="ARBA00023154"/>
    </source>
</evidence>
<keyword evidence="12 15" id="KW-0457">Lysine biosynthesis</keyword>
<sequence>MSCKTAVFGATGLVGREIVNLLEEREFPVSDLYLYASESSAGEKMSFSGEDITIKALKPENVENCDIYLSSMPGEVSQQIIPEIKEKNSGVIIDNSSSFRMDRDVPLVVPEVNGEVLDENEDLIANPNCSTIQLVMVLKPLLDEFGLKRVLVSTYQSASGSGAEAVSALKKESRARLQNGDFKAEYYDNPIAFNLLPAIDYFHEDGFSNEEIKMRRESRKILEKEEIEINCTCVRVPVEYGHAESVYLELEEKARAEMVSDLLDQALGVKVLDEPEAGVYPQPLDTENTDDVLVGRIRNDRDRSRGIHLYIAANNIRKGAALNAVQIAEKINSGK</sequence>
<dbReference type="Gene3D" id="3.40.50.720">
    <property type="entry name" value="NAD(P)-binding Rossmann-like Domain"/>
    <property type="match status" value="1"/>
</dbReference>
<evidence type="ECO:0000256" key="1">
    <source>
        <dbReference type="ARBA" id="ARBA00005021"/>
    </source>
</evidence>
<dbReference type="InterPro" id="IPR000319">
    <property type="entry name" value="Asp-semialdehyde_DH_CS"/>
</dbReference>
<dbReference type="PROSITE" id="PS01103">
    <property type="entry name" value="ASD"/>
    <property type="match status" value="1"/>
</dbReference>
<reference evidence="18 19" key="1">
    <citation type="submission" date="2016-10" db="EMBL/GenBank/DDBJ databases">
        <authorList>
            <person name="de Groot N.N."/>
        </authorList>
    </citation>
    <scope>NUCLEOTIDE SEQUENCE [LARGE SCALE GENOMIC DNA]</scope>
    <source>
        <strain evidence="18 19">SLAS-1</strain>
    </source>
</reference>
<feature type="binding site" evidence="15">
    <location>
        <position position="100"/>
    </location>
    <ligand>
        <name>phosphate</name>
        <dbReference type="ChEBI" id="CHEBI:43474"/>
    </ligand>
</feature>
<dbReference type="GO" id="GO:0019877">
    <property type="term" value="P:diaminopimelate biosynthetic process"/>
    <property type="evidence" value="ECO:0007669"/>
    <property type="project" value="UniProtKB-UniRule"/>
</dbReference>
<comment type="similarity">
    <text evidence="4 15">Belongs to the aspartate-semialdehyde dehydrogenase family.</text>
</comment>
<dbReference type="GO" id="GO:0071266">
    <property type="term" value="P:'de novo' L-methionine biosynthetic process"/>
    <property type="evidence" value="ECO:0007669"/>
    <property type="project" value="UniProtKB-UniRule"/>
</dbReference>
<keyword evidence="13 15" id="KW-0486">Methionine biosynthesis</keyword>
<evidence type="ECO:0000256" key="11">
    <source>
        <dbReference type="ARBA" id="ARBA00023002"/>
    </source>
</evidence>
<proteinExistence type="inferred from homology"/>
<comment type="caution">
    <text evidence="15">Lacks conserved residue(s) required for the propagation of feature annotation.</text>
</comment>
<dbReference type="InterPro" id="IPR036291">
    <property type="entry name" value="NAD(P)-bd_dom_sf"/>
</dbReference>
<comment type="function">
    <text evidence="15">Catalyzes the NADPH-dependent formation of L-aspartate-semialdehyde (L-ASA) by the reductive dephosphorylation of L-aspartyl-4-phosphate.</text>
</comment>
<evidence type="ECO:0000256" key="7">
    <source>
        <dbReference type="ARBA" id="ARBA00022605"/>
    </source>
</evidence>
<dbReference type="Proteomes" id="UP000199476">
    <property type="component" value="Unassembled WGS sequence"/>
</dbReference>
<keyword evidence="8 15" id="KW-0791">Threonine biosynthesis</keyword>
<feature type="active site" description="Acyl-thioester intermediate" evidence="15 16">
    <location>
        <position position="129"/>
    </location>
</feature>
<feature type="active site" description="Proton acceptor" evidence="15 16">
    <location>
        <position position="242"/>
    </location>
</feature>
<name>A0A1G9LKX1_9FIRM</name>
<dbReference type="EMBL" id="FNGO01000006">
    <property type="protein sequence ID" value="SDL62649.1"/>
    <property type="molecule type" value="Genomic_DNA"/>
</dbReference>
<comment type="catalytic activity">
    <reaction evidence="14 15">
        <text>L-aspartate 4-semialdehyde + phosphate + NADP(+) = 4-phospho-L-aspartate + NADPH + H(+)</text>
        <dbReference type="Rhea" id="RHEA:24284"/>
        <dbReference type="ChEBI" id="CHEBI:15378"/>
        <dbReference type="ChEBI" id="CHEBI:43474"/>
        <dbReference type="ChEBI" id="CHEBI:57535"/>
        <dbReference type="ChEBI" id="CHEBI:57783"/>
        <dbReference type="ChEBI" id="CHEBI:58349"/>
        <dbReference type="ChEBI" id="CHEBI:537519"/>
        <dbReference type="EC" id="1.2.1.11"/>
    </reaction>
</comment>
<dbReference type="SMART" id="SM00859">
    <property type="entry name" value="Semialdhyde_dh"/>
    <property type="match status" value="1"/>
</dbReference>
<dbReference type="NCBIfam" id="NF011456">
    <property type="entry name" value="PRK14874.1"/>
    <property type="match status" value="1"/>
</dbReference>
<dbReference type="InterPro" id="IPR000534">
    <property type="entry name" value="Semialdehyde_DH_NAD-bd"/>
</dbReference>
<dbReference type="RefSeq" id="WP_089759197.1">
    <property type="nucleotide sequence ID" value="NZ_FNGO01000006.1"/>
</dbReference>
<dbReference type="GO" id="GO:0009088">
    <property type="term" value="P:threonine biosynthetic process"/>
    <property type="evidence" value="ECO:0007669"/>
    <property type="project" value="UniProtKB-UniRule"/>
</dbReference>
<dbReference type="GO" id="GO:0009089">
    <property type="term" value="P:lysine biosynthetic process via diaminopimelate"/>
    <property type="evidence" value="ECO:0007669"/>
    <property type="project" value="UniProtKB-UniRule"/>
</dbReference>
<evidence type="ECO:0000256" key="16">
    <source>
        <dbReference type="PIRSR" id="PIRSR000148-1"/>
    </source>
</evidence>
<evidence type="ECO:0000256" key="14">
    <source>
        <dbReference type="ARBA" id="ARBA00047891"/>
    </source>
</evidence>
<keyword evidence="10 15" id="KW-0220">Diaminopimelate biosynthesis</keyword>
<evidence type="ECO:0000256" key="15">
    <source>
        <dbReference type="HAMAP-Rule" id="MF_02121"/>
    </source>
</evidence>
<dbReference type="InterPro" id="IPR012280">
    <property type="entry name" value="Semialdhyde_DH_dimer_dom"/>
</dbReference>
<evidence type="ECO:0000259" key="17">
    <source>
        <dbReference type="SMART" id="SM00859"/>
    </source>
</evidence>
<dbReference type="UniPathway" id="UPA00034">
    <property type="reaction ID" value="UER00016"/>
</dbReference>
<protein>
    <recommendedName>
        <fullName evidence="6 15">Aspartate-semialdehyde dehydrogenase</fullName>
        <shortName evidence="15">ASA dehydrogenase</shortName>
        <shortName evidence="15">ASADH</shortName>
        <ecNumber evidence="6 15">1.2.1.11</ecNumber>
    </recommendedName>
    <alternativeName>
        <fullName evidence="15">Aspartate-beta-semialdehyde dehydrogenase</fullName>
    </alternativeName>
</protein>
<evidence type="ECO:0000313" key="19">
    <source>
        <dbReference type="Proteomes" id="UP000199476"/>
    </source>
</evidence>
<dbReference type="GO" id="GO:0009097">
    <property type="term" value="P:isoleucine biosynthetic process"/>
    <property type="evidence" value="ECO:0007669"/>
    <property type="project" value="UniProtKB-UniRule"/>
</dbReference>